<protein>
    <submittedName>
        <fullName evidence="6">Helix-turn-helix domain-containing protein</fullName>
    </submittedName>
</protein>
<evidence type="ECO:0000259" key="5">
    <source>
        <dbReference type="PROSITE" id="PS01124"/>
    </source>
</evidence>
<dbReference type="SUPFAM" id="SSF46689">
    <property type="entry name" value="Homeodomain-like"/>
    <property type="match status" value="1"/>
</dbReference>
<dbReference type="PROSITE" id="PS01124">
    <property type="entry name" value="HTH_ARAC_FAMILY_2"/>
    <property type="match status" value="1"/>
</dbReference>
<accession>A0ABV6JNK4</accession>
<sequence>MTLPSPPPTFNSLDDTPQPVSGRANRYAPDMVVPLHHHRRGQLLLIVQGTALIAAGDCRWMVPAQHALWIPPGTEHSLQMLGSTASHSAYLEPDLASALPRRACVLGVSPLMRALMAEVVALPHDHGADRRAALIVALILEEVARLPELPLALPMPREARLAALCRDFVAAPTPRDTIDRWAGAAAMSRRAFTRAFREQTGLSLVAWRQQASLFAALPRLAAGESVTAVALDLGYESPAAFTTMFRRVLGQPPRRYLGGGAVS</sequence>
<dbReference type="Gene3D" id="1.10.10.60">
    <property type="entry name" value="Homeodomain-like"/>
    <property type="match status" value="2"/>
</dbReference>
<dbReference type="EMBL" id="JBHLUN010000002">
    <property type="protein sequence ID" value="MFC0407313.1"/>
    <property type="molecule type" value="Genomic_DNA"/>
</dbReference>
<proteinExistence type="predicted"/>
<evidence type="ECO:0000313" key="7">
    <source>
        <dbReference type="Proteomes" id="UP001589865"/>
    </source>
</evidence>
<comment type="caution">
    <text evidence="6">The sequence shown here is derived from an EMBL/GenBank/DDBJ whole genome shotgun (WGS) entry which is preliminary data.</text>
</comment>
<dbReference type="InterPro" id="IPR014710">
    <property type="entry name" value="RmlC-like_jellyroll"/>
</dbReference>
<keyword evidence="3" id="KW-0804">Transcription</keyword>
<reference evidence="6 7" key="1">
    <citation type="submission" date="2024-09" db="EMBL/GenBank/DDBJ databases">
        <authorList>
            <person name="Sun Q."/>
            <person name="Mori K."/>
        </authorList>
    </citation>
    <scope>NUCLEOTIDE SEQUENCE [LARGE SCALE GENOMIC DNA]</scope>
    <source>
        <strain evidence="6 7">TBRC 5777</strain>
    </source>
</reference>
<dbReference type="CDD" id="cd06124">
    <property type="entry name" value="cupin_NimR-like_N"/>
    <property type="match status" value="1"/>
</dbReference>
<evidence type="ECO:0000256" key="4">
    <source>
        <dbReference type="SAM" id="MobiDB-lite"/>
    </source>
</evidence>
<dbReference type="SUPFAM" id="SSF51182">
    <property type="entry name" value="RmlC-like cupins"/>
    <property type="match status" value="1"/>
</dbReference>
<evidence type="ECO:0000313" key="6">
    <source>
        <dbReference type="EMBL" id="MFC0407313.1"/>
    </source>
</evidence>
<evidence type="ECO:0000256" key="3">
    <source>
        <dbReference type="ARBA" id="ARBA00023163"/>
    </source>
</evidence>
<gene>
    <name evidence="6" type="ORF">ACFFGY_03570</name>
</gene>
<organism evidence="6 7">
    <name type="scientific">Roseomonas elaeocarpi</name>
    <dbReference type="NCBI Taxonomy" id="907779"/>
    <lineage>
        <taxon>Bacteria</taxon>
        <taxon>Pseudomonadati</taxon>
        <taxon>Pseudomonadota</taxon>
        <taxon>Alphaproteobacteria</taxon>
        <taxon>Acetobacterales</taxon>
        <taxon>Roseomonadaceae</taxon>
        <taxon>Roseomonas</taxon>
    </lineage>
</organism>
<dbReference type="RefSeq" id="WP_377043008.1">
    <property type="nucleotide sequence ID" value="NZ_JBHLUN010000002.1"/>
</dbReference>
<dbReference type="InterPro" id="IPR009057">
    <property type="entry name" value="Homeodomain-like_sf"/>
</dbReference>
<keyword evidence="1" id="KW-0805">Transcription regulation</keyword>
<dbReference type="Proteomes" id="UP001589865">
    <property type="component" value="Unassembled WGS sequence"/>
</dbReference>
<dbReference type="Pfam" id="PF12833">
    <property type="entry name" value="HTH_18"/>
    <property type="match status" value="1"/>
</dbReference>
<dbReference type="PANTHER" id="PTHR11019">
    <property type="entry name" value="HTH-TYPE TRANSCRIPTIONAL REGULATOR NIMR"/>
    <property type="match status" value="1"/>
</dbReference>
<dbReference type="InterPro" id="IPR003313">
    <property type="entry name" value="AraC-bd"/>
</dbReference>
<feature type="domain" description="HTH araC/xylS-type" evidence="5">
    <location>
        <begin position="159"/>
        <end position="259"/>
    </location>
</feature>
<dbReference type="InterPro" id="IPR011051">
    <property type="entry name" value="RmlC_Cupin_sf"/>
</dbReference>
<name>A0ABV6JNK4_9PROT</name>
<feature type="compositionally biased region" description="Polar residues" evidence="4">
    <location>
        <begin position="10"/>
        <end position="19"/>
    </location>
</feature>
<keyword evidence="2" id="KW-0238">DNA-binding</keyword>
<evidence type="ECO:0000256" key="2">
    <source>
        <dbReference type="ARBA" id="ARBA00023125"/>
    </source>
</evidence>
<dbReference type="InterPro" id="IPR018060">
    <property type="entry name" value="HTH_AraC"/>
</dbReference>
<feature type="region of interest" description="Disordered" evidence="4">
    <location>
        <begin position="1"/>
        <end position="25"/>
    </location>
</feature>
<evidence type="ECO:0000256" key="1">
    <source>
        <dbReference type="ARBA" id="ARBA00023015"/>
    </source>
</evidence>
<keyword evidence="7" id="KW-1185">Reference proteome</keyword>
<dbReference type="SMART" id="SM00342">
    <property type="entry name" value="HTH_ARAC"/>
    <property type="match status" value="1"/>
</dbReference>
<dbReference type="PANTHER" id="PTHR11019:SF159">
    <property type="entry name" value="TRANSCRIPTIONAL REGULATOR-RELATED"/>
    <property type="match status" value="1"/>
</dbReference>
<dbReference type="Gene3D" id="2.60.120.10">
    <property type="entry name" value="Jelly Rolls"/>
    <property type="match status" value="1"/>
</dbReference>
<dbReference type="Pfam" id="PF02311">
    <property type="entry name" value="AraC_binding"/>
    <property type="match status" value="1"/>
</dbReference>